<evidence type="ECO:0000313" key="3">
    <source>
        <dbReference type="Proteomes" id="UP001151760"/>
    </source>
</evidence>
<comment type="caution">
    <text evidence="2">The sequence shown here is derived from an EMBL/GenBank/DDBJ whole genome shotgun (WGS) entry which is preliminary data.</text>
</comment>
<evidence type="ECO:0000256" key="1">
    <source>
        <dbReference type="SAM" id="MobiDB-lite"/>
    </source>
</evidence>
<accession>A0ABQ5CRT5</accession>
<feature type="compositionally biased region" description="Polar residues" evidence="1">
    <location>
        <begin position="234"/>
        <end position="245"/>
    </location>
</feature>
<reference evidence="2" key="2">
    <citation type="submission" date="2022-01" db="EMBL/GenBank/DDBJ databases">
        <authorList>
            <person name="Yamashiro T."/>
            <person name="Shiraishi A."/>
            <person name="Satake H."/>
            <person name="Nakayama K."/>
        </authorList>
    </citation>
    <scope>NUCLEOTIDE SEQUENCE</scope>
</reference>
<feature type="compositionally biased region" description="Basic and acidic residues" evidence="1">
    <location>
        <begin position="216"/>
        <end position="233"/>
    </location>
</feature>
<organism evidence="2 3">
    <name type="scientific">Tanacetum coccineum</name>
    <dbReference type="NCBI Taxonomy" id="301880"/>
    <lineage>
        <taxon>Eukaryota</taxon>
        <taxon>Viridiplantae</taxon>
        <taxon>Streptophyta</taxon>
        <taxon>Embryophyta</taxon>
        <taxon>Tracheophyta</taxon>
        <taxon>Spermatophyta</taxon>
        <taxon>Magnoliopsida</taxon>
        <taxon>eudicotyledons</taxon>
        <taxon>Gunneridae</taxon>
        <taxon>Pentapetalae</taxon>
        <taxon>asterids</taxon>
        <taxon>campanulids</taxon>
        <taxon>Asterales</taxon>
        <taxon>Asteraceae</taxon>
        <taxon>Asteroideae</taxon>
        <taxon>Anthemideae</taxon>
        <taxon>Anthemidinae</taxon>
        <taxon>Tanacetum</taxon>
    </lineage>
</organism>
<name>A0ABQ5CRT5_9ASTR</name>
<keyword evidence="3" id="KW-1185">Reference proteome</keyword>
<feature type="region of interest" description="Disordered" evidence="1">
    <location>
        <begin position="216"/>
        <end position="245"/>
    </location>
</feature>
<sequence>MGKSNWILIFDFLIQAYSTSNRLSKGSYDSETDTGTVQMIMRGISSSTGLIRVNRSTPRLVETQMNDVSEEMVRLCALSTGLRSNDYDGSFGIWRALWCGRSGKGEFRVMKRTDMRGSVYYMLFLFPCNNMVSYPRDRNVRVPLITPRAEDYIPGTIHWIVEKSLGYDYIRWIWNKGIVREWMELVLESNQQCSSNEVRNPVKEILLKMNLPDHRSVLTDPEDQAKMEMETPRSSRVNSPPNAHT</sequence>
<dbReference type="Proteomes" id="UP001151760">
    <property type="component" value="Unassembled WGS sequence"/>
</dbReference>
<protein>
    <submittedName>
        <fullName evidence="2">Uncharacterized protein</fullName>
    </submittedName>
</protein>
<evidence type="ECO:0000313" key="2">
    <source>
        <dbReference type="EMBL" id="GJT28591.1"/>
    </source>
</evidence>
<gene>
    <name evidence="2" type="ORF">Tco_0908866</name>
</gene>
<reference evidence="2" key="1">
    <citation type="journal article" date="2022" name="Int. J. Mol. Sci.">
        <title>Draft Genome of Tanacetum Coccineum: Genomic Comparison of Closely Related Tanacetum-Family Plants.</title>
        <authorList>
            <person name="Yamashiro T."/>
            <person name="Shiraishi A."/>
            <person name="Nakayama K."/>
            <person name="Satake H."/>
        </authorList>
    </citation>
    <scope>NUCLEOTIDE SEQUENCE</scope>
</reference>
<dbReference type="EMBL" id="BQNB010014472">
    <property type="protein sequence ID" value="GJT28591.1"/>
    <property type="molecule type" value="Genomic_DNA"/>
</dbReference>
<proteinExistence type="predicted"/>